<gene>
    <name evidence="2" type="ORF">M9458_006618</name>
</gene>
<reference evidence="2 3" key="1">
    <citation type="submission" date="2024-05" db="EMBL/GenBank/DDBJ databases">
        <title>Genome sequencing and assembly of Indian major carp, Cirrhinus mrigala (Hamilton, 1822).</title>
        <authorList>
            <person name="Mohindra V."/>
            <person name="Chowdhury L.M."/>
            <person name="Lal K."/>
            <person name="Jena J.K."/>
        </authorList>
    </citation>
    <scope>NUCLEOTIDE SEQUENCE [LARGE SCALE GENOMIC DNA]</scope>
    <source>
        <strain evidence="2">CM1030</strain>
        <tissue evidence="2">Blood</tissue>
    </source>
</reference>
<accession>A0ABD0RJN8</accession>
<dbReference type="EMBL" id="JAMKFB020000003">
    <property type="protein sequence ID" value="KAL0198078.1"/>
    <property type="molecule type" value="Genomic_DNA"/>
</dbReference>
<evidence type="ECO:0000313" key="3">
    <source>
        <dbReference type="Proteomes" id="UP001529510"/>
    </source>
</evidence>
<organism evidence="2 3">
    <name type="scientific">Cirrhinus mrigala</name>
    <name type="common">Mrigala</name>
    <dbReference type="NCBI Taxonomy" id="683832"/>
    <lineage>
        <taxon>Eukaryota</taxon>
        <taxon>Metazoa</taxon>
        <taxon>Chordata</taxon>
        <taxon>Craniata</taxon>
        <taxon>Vertebrata</taxon>
        <taxon>Euteleostomi</taxon>
        <taxon>Actinopterygii</taxon>
        <taxon>Neopterygii</taxon>
        <taxon>Teleostei</taxon>
        <taxon>Ostariophysi</taxon>
        <taxon>Cypriniformes</taxon>
        <taxon>Cyprinidae</taxon>
        <taxon>Labeoninae</taxon>
        <taxon>Labeonini</taxon>
        <taxon>Cirrhinus</taxon>
    </lineage>
</organism>
<protein>
    <submittedName>
        <fullName evidence="2">Uncharacterized protein</fullName>
    </submittedName>
</protein>
<dbReference type="AlphaFoldDB" id="A0ABD0RJN8"/>
<proteinExistence type="predicted"/>
<dbReference type="Proteomes" id="UP001529510">
    <property type="component" value="Unassembled WGS sequence"/>
</dbReference>
<feature type="non-terminal residue" evidence="2">
    <location>
        <position position="82"/>
    </location>
</feature>
<comment type="caution">
    <text evidence="2">The sequence shown here is derived from an EMBL/GenBank/DDBJ whole genome shotgun (WGS) entry which is preliminary data.</text>
</comment>
<evidence type="ECO:0000256" key="1">
    <source>
        <dbReference type="SAM" id="MobiDB-lite"/>
    </source>
</evidence>
<keyword evidence="3" id="KW-1185">Reference proteome</keyword>
<evidence type="ECO:0000313" key="2">
    <source>
        <dbReference type="EMBL" id="KAL0198078.1"/>
    </source>
</evidence>
<sequence length="82" mass="9175">MVDRWRYFLASSCWAETLTLNNHVHPVRMIMAAPAVDAGASSAENMPETANGPMENSAEAQKRPQFGTRFLTDPRQVFQHNA</sequence>
<name>A0ABD0RJN8_CIRMR</name>
<feature type="region of interest" description="Disordered" evidence="1">
    <location>
        <begin position="41"/>
        <end position="82"/>
    </location>
</feature>